<evidence type="ECO:0000313" key="3">
    <source>
        <dbReference type="EMBL" id="MCX2724404.1"/>
    </source>
</evidence>
<dbReference type="PRINTS" id="PR00040">
    <property type="entry name" value="HTHMERR"/>
</dbReference>
<sequence>MDFSIGELSRHTGVKVPTIRYYEKEGLLEAPLRTEGNQRRYRQSDLDRLGFIRHCRDLGLPMEAIRDLIELSQHPDKPCEAADRIAVQQLEAVRQRIAHLKKLEAELKRIAASCKGPHTVTECNVLKAFGDHRLCREEH</sequence>
<dbReference type="PROSITE" id="PS00552">
    <property type="entry name" value="HTH_MERR_1"/>
    <property type="match status" value="1"/>
</dbReference>
<dbReference type="RefSeq" id="WP_265964371.1">
    <property type="nucleotide sequence ID" value="NZ_JAPEVI010000003.1"/>
</dbReference>
<dbReference type="InterPro" id="IPR009061">
    <property type="entry name" value="DNA-bd_dom_put_sf"/>
</dbReference>
<dbReference type="EMBL" id="JAPEVI010000003">
    <property type="protein sequence ID" value="MCX2724404.1"/>
    <property type="molecule type" value="Genomic_DNA"/>
</dbReference>
<dbReference type="Proteomes" id="UP001300261">
    <property type="component" value="Unassembled WGS sequence"/>
</dbReference>
<protein>
    <submittedName>
        <fullName evidence="3">Helix-turn-helix domain-containing protein</fullName>
    </submittedName>
</protein>
<keyword evidence="4" id="KW-1185">Reference proteome</keyword>
<dbReference type="InterPro" id="IPR000551">
    <property type="entry name" value="MerR-type_HTH_dom"/>
</dbReference>
<evidence type="ECO:0000313" key="4">
    <source>
        <dbReference type="Proteomes" id="UP001300261"/>
    </source>
</evidence>
<dbReference type="PANTHER" id="PTHR30204:SF92">
    <property type="entry name" value="HTH-TYPE TRANSCRIPTIONAL REGULATOR ZNTR"/>
    <property type="match status" value="1"/>
</dbReference>
<dbReference type="SUPFAM" id="SSF46955">
    <property type="entry name" value="Putative DNA-binding domain"/>
    <property type="match status" value="1"/>
</dbReference>
<evidence type="ECO:0000256" key="1">
    <source>
        <dbReference type="ARBA" id="ARBA00023125"/>
    </source>
</evidence>
<dbReference type="PROSITE" id="PS50937">
    <property type="entry name" value="HTH_MERR_2"/>
    <property type="match status" value="1"/>
</dbReference>
<dbReference type="CDD" id="cd04785">
    <property type="entry name" value="HTH_CadR-PbrR-like"/>
    <property type="match status" value="1"/>
</dbReference>
<feature type="domain" description="HTH merR-type" evidence="2">
    <location>
        <begin position="1"/>
        <end position="71"/>
    </location>
</feature>
<gene>
    <name evidence="3" type="ORF">ON753_18845</name>
</gene>
<name>A0ABT3R554_9HYPH</name>
<evidence type="ECO:0000259" key="2">
    <source>
        <dbReference type="PROSITE" id="PS50937"/>
    </source>
</evidence>
<dbReference type="Gene3D" id="1.10.1660.10">
    <property type="match status" value="1"/>
</dbReference>
<keyword evidence="1" id="KW-0238">DNA-binding</keyword>
<dbReference type="SMART" id="SM00422">
    <property type="entry name" value="HTH_MERR"/>
    <property type="match status" value="1"/>
</dbReference>
<dbReference type="InterPro" id="IPR047057">
    <property type="entry name" value="MerR_fam"/>
</dbReference>
<comment type="caution">
    <text evidence="3">The sequence shown here is derived from an EMBL/GenBank/DDBJ whole genome shotgun (WGS) entry which is preliminary data.</text>
</comment>
<proteinExistence type="predicted"/>
<dbReference type="Pfam" id="PF13411">
    <property type="entry name" value="MerR_1"/>
    <property type="match status" value="1"/>
</dbReference>
<reference evidence="3 4" key="1">
    <citation type="journal article" date="2016" name="Int. J. Syst. Evol. Microbiol.">
        <title>Labrenzia salina sp. nov., isolated from the rhizosphere of the halophyte Arthrocnemum macrostachyum.</title>
        <authorList>
            <person name="Camacho M."/>
            <person name="Redondo-Gomez S."/>
            <person name="Rodriguez-Llorente I."/>
            <person name="Rohde M."/>
            <person name="Sproer C."/>
            <person name="Schumann P."/>
            <person name="Klenk H.P."/>
            <person name="Montero-Calasanz M.D.C."/>
        </authorList>
    </citation>
    <scope>NUCLEOTIDE SEQUENCE [LARGE SCALE GENOMIC DNA]</scope>
    <source>
        <strain evidence="3 4">DSM 29163</strain>
    </source>
</reference>
<accession>A0ABT3R554</accession>
<dbReference type="PANTHER" id="PTHR30204">
    <property type="entry name" value="REDOX-CYCLING DRUG-SENSING TRANSCRIPTIONAL ACTIVATOR SOXR"/>
    <property type="match status" value="1"/>
</dbReference>
<organism evidence="3 4">
    <name type="scientific">Roseibium salinum</name>
    <dbReference type="NCBI Taxonomy" id="1604349"/>
    <lineage>
        <taxon>Bacteria</taxon>
        <taxon>Pseudomonadati</taxon>
        <taxon>Pseudomonadota</taxon>
        <taxon>Alphaproteobacteria</taxon>
        <taxon>Hyphomicrobiales</taxon>
        <taxon>Stappiaceae</taxon>
        <taxon>Roseibium</taxon>
    </lineage>
</organism>